<feature type="compositionally biased region" description="Basic and acidic residues" evidence="1">
    <location>
        <begin position="389"/>
        <end position="407"/>
    </location>
</feature>
<evidence type="ECO:0000256" key="1">
    <source>
        <dbReference type="SAM" id="MobiDB-lite"/>
    </source>
</evidence>
<feature type="compositionally biased region" description="Basic and acidic residues" evidence="1">
    <location>
        <begin position="158"/>
        <end position="169"/>
    </location>
</feature>
<dbReference type="AlphaFoldDB" id="A0AAN6TV13"/>
<gene>
    <name evidence="2" type="ORF">N657DRAFT_673782</name>
</gene>
<reference evidence="2" key="2">
    <citation type="submission" date="2023-05" db="EMBL/GenBank/DDBJ databases">
        <authorList>
            <consortium name="Lawrence Berkeley National Laboratory"/>
            <person name="Steindorff A."/>
            <person name="Hensen N."/>
            <person name="Bonometti L."/>
            <person name="Westerberg I."/>
            <person name="Brannstrom I.O."/>
            <person name="Guillou S."/>
            <person name="Cros-Aarteil S."/>
            <person name="Calhoun S."/>
            <person name="Haridas S."/>
            <person name="Kuo A."/>
            <person name="Mondo S."/>
            <person name="Pangilinan J."/>
            <person name="Riley R."/>
            <person name="Labutti K."/>
            <person name="Andreopoulos B."/>
            <person name="Lipzen A."/>
            <person name="Chen C."/>
            <person name="Yanf M."/>
            <person name="Daum C."/>
            <person name="Ng V."/>
            <person name="Clum A."/>
            <person name="Ohm R."/>
            <person name="Martin F."/>
            <person name="Silar P."/>
            <person name="Natvig D."/>
            <person name="Lalanne C."/>
            <person name="Gautier V."/>
            <person name="Ament-Velasquez S.L."/>
            <person name="Kruys A."/>
            <person name="Hutchinson M.I."/>
            <person name="Powell A.J."/>
            <person name="Barry K."/>
            <person name="Miller A.N."/>
            <person name="Grigoriev I.V."/>
            <person name="Debuchy R."/>
            <person name="Gladieux P."/>
            <person name="Thoren M.H."/>
            <person name="Johannesson H."/>
        </authorList>
    </citation>
    <scope>NUCLEOTIDE SEQUENCE</scope>
    <source>
        <strain evidence="2">CBS 731.68</strain>
    </source>
</reference>
<feature type="region of interest" description="Disordered" evidence="1">
    <location>
        <begin position="100"/>
        <end position="169"/>
    </location>
</feature>
<proteinExistence type="predicted"/>
<feature type="compositionally biased region" description="Acidic residues" evidence="1">
    <location>
        <begin position="414"/>
        <end position="434"/>
    </location>
</feature>
<reference evidence="2" key="1">
    <citation type="journal article" date="2023" name="Mol. Phylogenet. Evol.">
        <title>Genome-scale phylogeny and comparative genomics of the fungal order Sordariales.</title>
        <authorList>
            <person name="Hensen N."/>
            <person name="Bonometti L."/>
            <person name="Westerberg I."/>
            <person name="Brannstrom I.O."/>
            <person name="Guillou S."/>
            <person name="Cros-Aarteil S."/>
            <person name="Calhoun S."/>
            <person name="Haridas S."/>
            <person name="Kuo A."/>
            <person name="Mondo S."/>
            <person name="Pangilinan J."/>
            <person name="Riley R."/>
            <person name="LaButti K."/>
            <person name="Andreopoulos B."/>
            <person name="Lipzen A."/>
            <person name="Chen C."/>
            <person name="Yan M."/>
            <person name="Daum C."/>
            <person name="Ng V."/>
            <person name="Clum A."/>
            <person name="Steindorff A."/>
            <person name="Ohm R.A."/>
            <person name="Martin F."/>
            <person name="Silar P."/>
            <person name="Natvig D.O."/>
            <person name="Lalanne C."/>
            <person name="Gautier V."/>
            <person name="Ament-Velasquez S.L."/>
            <person name="Kruys A."/>
            <person name="Hutchinson M.I."/>
            <person name="Powell A.J."/>
            <person name="Barry K."/>
            <person name="Miller A.N."/>
            <person name="Grigoriev I.V."/>
            <person name="Debuchy R."/>
            <person name="Gladieux P."/>
            <person name="Hiltunen Thoren M."/>
            <person name="Johannesson H."/>
        </authorList>
    </citation>
    <scope>NUCLEOTIDE SEQUENCE</scope>
    <source>
        <strain evidence="2">CBS 731.68</strain>
    </source>
</reference>
<dbReference type="RefSeq" id="XP_062644775.1">
    <property type="nucleotide sequence ID" value="XM_062795709.1"/>
</dbReference>
<feature type="region of interest" description="Disordered" evidence="1">
    <location>
        <begin position="310"/>
        <end position="465"/>
    </location>
</feature>
<protein>
    <submittedName>
        <fullName evidence="2">Uncharacterized protein</fullName>
    </submittedName>
</protein>
<organism evidence="2 3">
    <name type="scientific">Parathielavia appendiculata</name>
    <dbReference type="NCBI Taxonomy" id="2587402"/>
    <lineage>
        <taxon>Eukaryota</taxon>
        <taxon>Fungi</taxon>
        <taxon>Dikarya</taxon>
        <taxon>Ascomycota</taxon>
        <taxon>Pezizomycotina</taxon>
        <taxon>Sordariomycetes</taxon>
        <taxon>Sordariomycetidae</taxon>
        <taxon>Sordariales</taxon>
        <taxon>Chaetomiaceae</taxon>
        <taxon>Parathielavia</taxon>
    </lineage>
</organism>
<dbReference type="EMBL" id="MU853235">
    <property type="protein sequence ID" value="KAK4121004.1"/>
    <property type="molecule type" value="Genomic_DNA"/>
</dbReference>
<feature type="compositionally biased region" description="Polar residues" evidence="1">
    <location>
        <begin position="440"/>
        <end position="452"/>
    </location>
</feature>
<accession>A0AAN6TV13</accession>
<sequence>MALFQDLGSWLRSVRRDGFTDSPVSAIQKLKSVPRPLRDADKEGLVGAVLTMSSSLHVALSILRELLPQEQSRERLGEVLCPTLGHLRDSVQSTLSAFEQPISAPSTRTDVAPRVNPPQPHSSSTQLLAPQPMTTANLQAPRLTTRSPDGGQQQQTETRTERFPHLGDHSSDARRLHVEADINSGPQTQLVQALQAEMRVQAAIHVAIESLEFAETQLKVVKEVNQLHGGSVDLLQQNFYEGYNRLLLRALELQRRELGLSTGENLSSNAPTRGQLPYRQQEDVQASPKQHQSVWFQNISLAIHSAARIPRSNGMDHAAASERRPLGRRNTIQGIRQEGSRDSAARPPFKRRLSLADELAMVGEDSESGYQDETSDGANSASELEESYLESRNRSHRVTSREVDTKDYSTNGDDSGEESADDSSDHEDSGDETLDAMKSLNGSRAATTGVNRSRSRLPRLQQPCR</sequence>
<evidence type="ECO:0000313" key="2">
    <source>
        <dbReference type="EMBL" id="KAK4121004.1"/>
    </source>
</evidence>
<comment type="caution">
    <text evidence="2">The sequence shown here is derived from an EMBL/GenBank/DDBJ whole genome shotgun (WGS) entry which is preliminary data.</text>
</comment>
<feature type="compositionally biased region" description="Polar residues" evidence="1">
    <location>
        <begin position="121"/>
        <end position="151"/>
    </location>
</feature>
<keyword evidence="3" id="KW-1185">Reference proteome</keyword>
<evidence type="ECO:0000313" key="3">
    <source>
        <dbReference type="Proteomes" id="UP001302602"/>
    </source>
</evidence>
<name>A0AAN6TV13_9PEZI</name>
<dbReference type="Proteomes" id="UP001302602">
    <property type="component" value="Unassembled WGS sequence"/>
</dbReference>
<dbReference type="GeneID" id="87832477"/>
<feature type="compositionally biased region" description="Polar residues" evidence="1">
    <location>
        <begin position="100"/>
        <end position="109"/>
    </location>
</feature>